<evidence type="ECO:0000256" key="1">
    <source>
        <dbReference type="ARBA" id="ARBA00007072"/>
    </source>
</evidence>
<keyword evidence="7" id="KW-0136">Cellulose degradation</keyword>
<feature type="domain" description="Fibronectin type-III" evidence="8">
    <location>
        <begin position="647"/>
        <end position="737"/>
    </location>
</feature>
<dbReference type="InterPro" id="IPR033126">
    <property type="entry name" value="Glyco_hydro_9_Asp/Glu_AS"/>
</dbReference>
<keyword evidence="4 6" id="KW-0326">Glycosidase</keyword>
<dbReference type="EC" id="3.2.1.4" evidence="7"/>
<dbReference type="Gene3D" id="2.60.40.290">
    <property type="match status" value="1"/>
</dbReference>
<sequence length="1250" mass="133034">MKSNFKLSKISLATLTLLTATATLGSFSVNAEIKPVNSVRVNQHGYLPSQPKHAVYTGAAGETWQLKDSSGEVVATGKTTDHGTDIASGDTVSHIDFSNVSTKGDDYVLQIGSQTSYPFKISDYVYTFMKEDALMYFYHQRFGMPVLAEFVGEEFAREAGHAFDNNLACDDDLPSDWPSSVACTYSLNVEGGHADAGDYGGYVVNGGYYTWLLQHVYEANPAAYPDGSLLIPESSNGIPDILDEARIELDFIARMQVPQNFSPYPGMIHHKKSWQNWAPFPLVPADDNGIYWSNPQSKRTIKPVSTAATLNGAAVMAQAARLWQNYPQAPGFDGSTLPYYQTLIEKAELAWDAAVASPALFASADASKGSGPYNDDKVSDEFYWAATELYLTTKKEKYKTYLLASPHFAEFSGFDWAETHVAGSLSLLIHQADSDLTTQQNAQLVAGVSGFADTLLNNIDSEGYMTPITATNASPNGGECTGDHVYYWGSIGSGVLSQGIHLASAHRATGEQKYLDGVTRSMDHVLGINALDRAYMTGYGENPTTEPHHRFWLKSKANPVTAIAEAVSVPYPGAVAGGPQNDLVEDGTSGVEAPGTPCVEPAKSFSDHWNNYSSNEITVNWNANLVAVLAYIEEAIPAPQDTVAPQAPTNIVATPTSGSSIEVSWNSASDNAQVRKYKVYMKPEGGSYDLYDSTMSTFSSFVPLTPNTQYCFKVASQDYIGLTSVQSSEICTTTSAATAYEIYYQPDNSAMSDYVGTGATVQPEAPKTNLGKGWYHYEFHQAPSYSFHFSMPNWGSSSRFSLDGTGNANFTADVSDFNNEGSIWLTSDKTFHKTAPALTPIDDVVTEPCLEDCPNNAPSALGKTVNGNSDETLQINLTASDSDGTITSYQVSTDAMHGLVTISDSGVATYQPEAGYIGNDSFSFTVTDDDGADSQPAQVSITLTQVCGDACIPVAQVISASTTENTAVDIALVGTDSNGVITGYAISTQPVNGTATLSTDSANANIVNYLPNSDFVGIDSFQYFVTDNEGQNSEVATVNIDVIACGVACDPIADDKSATTTFNSSVTITLSATDDGEISAYDLESMPNNGSVEITNDTAIYTPNTDFAGDDSFSYSVTDNDGNVSNIATVNITVEQDDSNGNGGNNGGGDNGGNGSDIHCDIVVSSWNSGYTTAITITNTGSSAVNDWQVAVNLPDGQTIGNSWSGEYSGTTGNITLSNAPWNGSLAPNASTTLGFQASYSGALVLPTCE</sequence>
<dbReference type="SUPFAM" id="SSF49265">
    <property type="entry name" value="Fibronectin type III"/>
    <property type="match status" value="1"/>
</dbReference>
<feature type="chain" id="PRO_5044969665" description="Endoglucanase" evidence="7">
    <location>
        <begin position="32"/>
        <end position="1250"/>
    </location>
</feature>
<dbReference type="RefSeq" id="WP_101342539.1">
    <property type="nucleotide sequence ID" value="NZ_PJAI02000013.1"/>
</dbReference>
<reference evidence="10 11" key="1">
    <citation type="submission" date="2019-08" db="EMBL/GenBank/DDBJ databases">
        <title>Microbe sample from Colwellia echini.</title>
        <authorList>
            <person name="Christiansen L."/>
            <person name="Pathiraja D."/>
            <person name="Schultz-Johansen M."/>
            <person name="Choi I.-G."/>
            <person name="Stougaard P."/>
        </authorList>
    </citation>
    <scope>NUCLEOTIDE SEQUENCE [LARGE SCALE GENOMIC DNA]</scope>
    <source>
        <strain evidence="10 11">A3</strain>
    </source>
</reference>
<keyword evidence="7" id="KW-0732">Signal</keyword>
<keyword evidence="3 6" id="KW-0119">Carbohydrate metabolism</keyword>
<dbReference type="SMART" id="SM00060">
    <property type="entry name" value="FN3"/>
    <property type="match status" value="1"/>
</dbReference>
<dbReference type="Gene3D" id="2.60.40.10">
    <property type="entry name" value="Immunoglobulins"/>
    <property type="match status" value="2"/>
</dbReference>
<dbReference type="CDD" id="cd00063">
    <property type="entry name" value="FN3"/>
    <property type="match status" value="1"/>
</dbReference>
<dbReference type="SMART" id="SM00637">
    <property type="entry name" value="CBD_II"/>
    <property type="match status" value="1"/>
</dbReference>
<dbReference type="InterPro" id="IPR036116">
    <property type="entry name" value="FN3_sf"/>
</dbReference>
<evidence type="ECO:0000256" key="3">
    <source>
        <dbReference type="ARBA" id="ARBA00023277"/>
    </source>
</evidence>
<keyword evidence="5 6" id="KW-0624">Polysaccharide degradation</keyword>
<comment type="similarity">
    <text evidence="1 6 7">Belongs to the glycosyl hydrolase 9 (cellulase E) family.</text>
</comment>
<protein>
    <recommendedName>
        <fullName evidence="7">Endoglucanase</fullName>
        <ecNumber evidence="7">3.2.1.4</ecNumber>
    </recommendedName>
</protein>
<feature type="active site" evidence="6">
    <location>
        <position position="616"/>
    </location>
</feature>
<gene>
    <name evidence="10" type="ORF">CWS31_011795</name>
</gene>
<dbReference type="Pfam" id="PF00041">
    <property type="entry name" value="fn3"/>
    <property type="match status" value="1"/>
</dbReference>
<dbReference type="PROSITE" id="PS51173">
    <property type="entry name" value="CBM2"/>
    <property type="match status" value="1"/>
</dbReference>
<dbReference type="InterPro" id="IPR013783">
    <property type="entry name" value="Ig-like_fold"/>
</dbReference>
<dbReference type="InterPro" id="IPR008965">
    <property type="entry name" value="CBM2/CBM3_carb-bd_dom_sf"/>
</dbReference>
<evidence type="ECO:0000259" key="8">
    <source>
        <dbReference type="PROSITE" id="PS50853"/>
    </source>
</evidence>
<evidence type="ECO:0000256" key="4">
    <source>
        <dbReference type="ARBA" id="ARBA00023295"/>
    </source>
</evidence>
<dbReference type="InterPro" id="IPR001701">
    <property type="entry name" value="Glyco_hydro_9"/>
</dbReference>
<dbReference type="InterPro" id="IPR008928">
    <property type="entry name" value="6-hairpin_glycosidase_sf"/>
</dbReference>
<evidence type="ECO:0000259" key="9">
    <source>
        <dbReference type="PROSITE" id="PS51173"/>
    </source>
</evidence>
<evidence type="ECO:0000256" key="6">
    <source>
        <dbReference type="PROSITE-ProRule" id="PRU10060"/>
    </source>
</evidence>
<dbReference type="SUPFAM" id="SSF49384">
    <property type="entry name" value="Carbohydrate-binding domain"/>
    <property type="match status" value="1"/>
</dbReference>
<feature type="signal peptide" evidence="7">
    <location>
        <begin position="1"/>
        <end position="31"/>
    </location>
</feature>
<dbReference type="InterPro" id="IPR004197">
    <property type="entry name" value="Cellulase_Ig-like"/>
</dbReference>
<dbReference type="InterPro" id="IPR012291">
    <property type="entry name" value="CBM2_carb-bd_dom_sf"/>
</dbReference>
<dbReference type="InterPro" id="IPR012341">
    <property type="entry name" value="6hp_glycosidase-like_sf"/>
</dbReference>
<dbReference type="InterPro" id="IPR003961">
    <property type="entry name" value="FN3_dom"/>
</dbReference>
<evidence type="ECO:0000313" key="11">
    <source>
        <dbReference type="Proteomes" id="UP000815846"/>
    </source>
</evidence>
<dbReference type="Pfam" id="PF17963">
    <property type="entry name" value="Big_9"/>
    <property type="match status" value="3"/>
</dbReference>
<keyword evidence="11" id="KW-1185">Reference proteome</keyword>
<feature type="domain" description="CBM2" evidence="9">
    <location>
        <begin position="1147"/>
        <end position="1250"/>
    </location>
</feature>
<evidence type="ECO:0000256" key="2">
    <source>
        <dbReference type="ARBA" id="ARBA00022801"/>
    </source>
</evidence>
<dbReference type="PROSITE" id="PS50853">
    <property type="entry name" value="FN3"/>
    <property type="match status" value="1"/>
</dbReference>
<evidence type="ECO:0000313" key="10">
    <source>
        <dbReference type="EMBL" id="TYK65148.1"/>
    </source>
</evidence>
<comment type="catalytic activity">
    <reaction evidence="7">
        <text>Endohydrolysis of (1-&gt;4)-beta-D-glucosidic linkages in cellulose, lichenin and cereal beta-D-glucans.</text>
        <dbReference type="EC" id="3.2.1.4"/>
    </reaction>
</comment>
<evidence type="ECO:0000256" key="7">
    <source>
        <dbReference type="RuleBase" id="RU361166"/>
    </source>
</evidence>
<accession>A0ABY3MVA9</accession>
<dbReference type="Gene3D" id="2.60.40.3440">
    <property type="match status" value="3"/>
</dbReference>
<dbReference type="Proteomes" id="UP000815846">
    <property type="component" value="Unassembled WGS sequence"/>
</dbReference>
<name>A0ABY3MVA9_9GAMM</name>
<dbReference type="EMBL" id="PJAI02000013">
    <property type="protein sequence ID" value="TYK65148.1"/>
    <property type="molecule type" value="Genomic_DNA"/>
</dbReference>
<comment type="caution">
    <text evidence="10">The sequence shown here is derived from an EMBL/GenBank/DDBJ whole genome shotgun (WGS) entry which is preliminary data.</text>
</comment>
<dbReference type="InterPro" id="IPR001919">
    <property type="entry name" value="CBD2"/>
</dbReference>
<dbReference type="Pfam" id="PF00759">
    <property type="entry name" value="Glyco_hydro_9"/>
    <property type="match status" value="1"/>
</dbReference>
<feature type="active site" evidence="6">
    <location>
        <position position="607"/>
    </location>
</feature>
<evidence type="ECO:0000256" key="5">
    <source>
        <dbReference type="ARBA" id="ARBA00023326"/>
    </source>
</evidence>
<dbReference type="Pfam" id="PF02927">
    <property type="entry name" value="CelD_N"/>
    <property type="match status" value="1"/>
</dbReference>
<proteinExistence type="inferred from homology"/>
<dbReference type="PROSITE" id="PS00698">
    <property type="entry name" value="GH9_3"/>
    <property type="match status" value="1"/>
</dbReference>
<dbReference type="Pfam" id="PF00553">
    <property type="entry name" value="CBM_2"/>
    <property type="match status" value="1"/>
</dbReference>
<dbReference type="PANTHER" id="PTHR22298">
    <property type="entry name" value="ENDO-1,4-BETA-GLUCANASE"/>
    <property type="match status" value="1"/>
</dbReference>
<dbReference type="CDD" id="cd02850">
    <property type="entry name" value="E_set_Cellulase_N"/>
    <property type="match status" value="1"/>
</dbReference>
<dbReference type="Gene3D" id="1.50.10.10">
    <property type="match status" value="1"/>
</dbReference>
<dbReference type="SUPFAM" id="SSF48208">
    <property type="entry name" value="Six-hairpin glycosidases"/>
    <property type="match status" value="1"/>
</dbReference>
<keyword evidence="2 6" id="KW-0378">Hydrolase</keyword>
<dbReference type="NCBIfam" id="NF012211">
    <property type="entry name" value="tand_rpt_95"/>
    <property type="match status" value="3"/>
</dbReference>
<dbReference type="SUPFAM" id="SSF81296">
    <property type="entry name" value="E set domains"/>
    <property type="match status" value="1"/>
</dbReference>
<dbReference type="InterPro" id="IPR014756">
    <property type="entry name" value="Ig_E-set"/>
</dbReference>
<organism evidence="10 11">
    <name type="scientific">Colwellia echini</name>
    <dbReference type="NCBI Taxonomy" id="1982103"/>
    <lineage>
        <taxon>Bacteria</taxon>
        <taxon>Pseudomonadati</taxon>
        <taxon>Pseudomonadota</taxon>
        <taxon>Gammaproteobacteria</taxon>
        <taxon>Alteromonadales</taxon>
        <taxon>Colwelliaceae</taxon>
        <taxon>Colwellia</taxon>
    </lineage>
</organism>